<gene>
    <name evidence="1" type="ORF">PEVE_00031735</name>
</gene>
<reference evidence="1 2" key="1">
    <citation type="submission" date="2022-05" db="EMBL/GenBank/DDBJ databases">
        <authorList>
            <consortium name="Genoscope - CEA"/>
            <person name="William W."/>
        </authorList>
    </citation>
    <scope>NUCLEOTIDE SEQUENCE [LARGE SCALE GENOMIC DNA]</scope>
</reference>
<keyword evidence="2" id="KW-1185">Reference proteome</keyword>
<sequence>MEKHVNVRNVEGSLLERVVDDVNEVIARVSIQAAKLRCCGENYTVLRQNGLFECNQKRLFEELEGNEKYSDVICQLKKSAKISGVEFGKKKHNAEAECLQDLKNELDALGRQGETNCMPTCTTDEEVIYSRDVGGHNIMKITCNLHRKSLLPEEQKGCRRNSRGTKISCLLQKVQKRPWNGMGGL</sequence>
<organism evidence="1 2">
    <name type="scientific">Porites evermanni</name>
    <dbReference type="NCBI Taxonomy" id="104178"/>
    <lineage>
        <taxon>Eukaryota</taxon>
        <taxon>Metazoa</taxon>
        <taxon>Cnidaria</taxon>
        <taxon>Anthozoa</taxon>
        <taxon>Hexacorallia</taxon>
        <taxon>Scleractinia</taxon>
        <taxon>Fungiina</taxon>
        <taxon>Poritidae</taxon>
        <taxon>Porites</taxon>
    </lineage>
</organism>
<evidence type="ECO:0000313" key="2">
    <source>
        <dbReference type="Proteomes" id="UP001159427"/>
    </source>
</evidence>
<dbReference type="Proteomes" id="UP001159427">
    <property type="component" value="Unassembled WGS sequence"/>
</dbReference>
<evidence type="ECO:0000313" key="1">
    <source>
        <dbReference type="EMBL" id="CAH3027512.1"/>
    </source>
</evidence>
<proteinExistence type="predicted"/>
<name>A0ABN8MCX4_9CNID</name>
<protein>
    <submittedName>
        <fullName evidence="1">Uncharacterized protein</fullName>
    </submittedName>
</protein>
<comment type="caution">
    <text evidence="1">The sequence shown here is derived from an EMBL/GenBank/DDBJ whole genome shotgun (WGS) entry which is preliminary data.</text>
</comment>
<dbReference type="EMBL" id="CALNXI010000457">
    <property type="protein sequence ID" value="CAH3027512.1"/>
    <property type="molecule type" value="Genomic_DNA"/>
</dbReference>
<accession>A0ABN8MCX4</accession>